<gene>
    <name evidence="1" type="ORF">H5410_027740</name>
</gene>
<evidence type="ECO:0000313" key="1">
    <source>
        <dbReference type="EMBL" id="KAG5606248.1"/>
    </source>
</evidence>
<reference evidence="1 2" key="1">
    <citation type="submission" date="2020-09" db="EMBL/GenBank/DDBJ databases">
        <title>De no assembly of potato wild relative species, Solanum commersonii.</title>
        <authorList>
            <person name="Cho K."/>
        </authorList>
    </citation>
    <scope>NUCLEOTIDE SEQUENCE [LARGE SCALE GENOMIC DNA]</scope>
    <source>
        <strain evidence="1">LZ3.2</strain>
        <tissue evidence="1">Leaf</tissue>
    </source>
</reference>
<accession>A0A9J5Z2R5</accession>
<protein>
    <submittedName>
        <fullName evidence="1">Uncharacterized protein</fullName>
    </submittedName>
</protein>
<dbReference type="AlphaFoldDB" id="A0A9J5Z2R5"/>
<keyword evidence="2" id="KW-1185">Reference proteome</keyword>
<organism evidence="1 2">
    <name type="scientific">Solanum commersonii</name>
    <name type="common">Commerson's wild potato</name>
    <name type="synonym">Commerson's nightshade</name>
    <dbReference type="NCBI Taxonomy" id="4109"/>
    <lineage>
        <taxon>Eukaryota</taxon>
        <taxon>Viridiplantae</taxon>
        <taxon>Streptophyta</taxon>
        <taxon>Embryophyta</taxon>
        <taxon>Tracheophyta</taxon>
        <taxon>Spermatophyta</taxon>
        <taxon>Magnoliopsida</taxon>
        <taxon>eudicotyledons</taxon>
        <taxon>Gunneridae</taxon>
        <taxon>Pentapetalae</taxon>
        <taxon>asterids</taxon>
        <taxon>lamiids</taxon>
        <taxon>Solanales</taxon>
        <taxon>Solanaceae</taxon>
        <taxon>Solanoideae</taxon>
        <taxon>Solaneae</taxon>
        <taxon>Solanum</taxon>
    </lineage>
</organism>
<dbReference type="EMBL" id="JACXVP010000005">
    <property type="protein sequence ID" value="KAG5606248.1"/>
    <property type="molecule type" value="Genomic_DNA"/>
</dbReference>
<proteinExistence type="predicted"/>
<dbReference type="Proteomes" id="UP000824120">
    <property type="component" value="Chromosome 5"/>
</dbReference>
<name>A0A9J5Z2R5_SOLCO</name>
<sequence length="119" mass="13569">MCFQLARDGGRETKATRLMAKGVGRHEVSVIGHDKHQYTKDDQVSPLCFGLTQEQLGNESEREENIKKMLSQMEVIHEHMNGTYGLFRVEEGSPSGYLRLGRIKVRTPKELRGVLHPYT</sequence>
<comment type="caution">
    <text evidence="1">The sequence shown here is derived from an EMBL/GenBank/DDBJ whole genome shotgun (WGS) entry which is preliminary data.</text>
</comment>
<evidence type="ECO:0000313" key="2">
    <source>
        <dbReference type="Proteomes" id="UP000824120"/>
    </source>
</evidence>